<keyword evidence="4" id="KW-0378">Hydrolase</keyword>
<protein>
    <submittedName>
        <fullName evidence="9">Rhomboid family intramembrane serine protease</fullName>
    </submittedName>
</protein>
<feature type="transmembrane region" description="Helical" evidence="7">
    <location>
        <begin position="118"/>
        <end position="145"/>
    </location>
</feature>
<feature type="transmembrane region" description="Helical" evidence="7">
    <location>
        <begin position="181"/>
        <end position="200"/>
    </location>
</feature>
<dbReference type="PANTHER" id="PTHR43731:SF14">
    <property type="entry name" value="PRESENILIN-ASSOCIATED RHOMBOID-LIKE PROTEIN, MITOCHONDRIAL"/>
    <property type="match status" value="1"/>
</dbReference>
<accession>A0A8I0K0G7</accession>
<gene>
    <name evidence="9" type="ORF">IBG24_11795</name>
</gene>
<dbReference type="EMBL" id="JACTVM010000003">
    <property type="protein sequence ID" value="MBC9227002.1"/>
    <property type="molecule type" value="Genomic_DNA"/>
</dbReference>
<dbReference type="GO" id="GO:0004252">
    <property type="term" value="F:serine-type endopeptidase activity"/>
    <property type="evidence" value="ECO:0007669"/>
    <property type="project" value="InterPro"/>
</dbReference>
<comment type="similarity">
    <text evidence="2">Belongs to the peptidase S54 family.</text>
</comment>
<evidence type="ECO:0000256" key="5">
    <source>
        <dbReference type="ARBA" id="ARBA00022989"/>
    </source>
</evidence>
<dbReference type="GO" id="GO:0016020">
    <property type="term" value="C:membrane"/>
    <property type="evidence" value="ECO:0007669"/>
    <property type="project" value="UniProtKB-SubCell"/>
</dbReference>
<evidence type="ECO:0000256" key="2">
    <source>
        <dbReference type="ARBA" id="ARBA00009045"/>
    </source>
</evidence>
<organism evidence="9 10">
    <name type="scientific">Aeromicrobium senzhongii</name>
    <dbReference type="NCBI Taxonomy" id="2663859"/>
    <lineage>
        <taxon>Bacteria</taxon>
        <taxon>Bacillati</taxon>
        <taxon>Actinomycetota</taxon>
        <taxon>Actinomycetes</taxon>
        <taxon>Propionibacteriales</taxon>
        <taxon>Nocardioidaceae</taxon>
        <taxon>Aeromicrobium</taxon>
    </lineage>
</organism>
<dbReference type="AlphaFoldDB" id="A0A8I0K0G7"/>
<reference evidence="9" key="1">
    <citation type="submission" date="2020-09" db="EMBL/GenBank/DDBJ databases">
        <title>Novel species in genus Aeromicrobium.</title>
        <authorList>
            <person name="Zhang G."/>
        </authorList>
    </citation>
    <scope>NUCLEOTIDE SEQUENCE</scope>
    <source>
        <strain evidence="9">Zg-636</strain>
    </source>
</reference>
<feature type="transmembrane region" description="Helical" evidence="7">
    <location>
        <begin position="207"/>
        <end position="226"/>
    </location>
</feature>
<evidence type="ECO:0000259" key="8">
    <source>
        <dbReference type="Pfam" id="PF01694"/>
    </source>
</evidence>
<feature type="transmembrane region" description="Helical" evidence="7">
    <location>
        <begin position="60"/>
        <end position="84"/>
    </location>
</feature>
<evidence type="ECO:0000256" key="7">
    <source>
        <dbReference type="SAM" id="Phobius"/>
    </source>
</evidence>
<sequence length="288" mass="31134">MTPEGAGQQTCYRHPDRPAYIQCQRCSRYICPQDMREASVGFQCPECVSRGQAAVRQPRTIAGGAVTGSAGAITYAIIAINIAAQVVVMATGGAGNPNQSEFFRWGWMSGIEVAQGDYWRLITAAFLHGGLTHIALNMFALYLFGPYVEETLGRVRYVITYLTLAIGSSVLVYLLEDPFTPTIGASGAVFGLFGLALIFLIRTRQNITGMVVILAINAFFSLRSGISWEGHLGGFLTGVALGLVFAYAPRDRRTLVQVVAFVVLWALFVAAIAWRTDHLVGSLVPGFA</sequence>
<feature type="transmembrane region" description="Helical" evidence="7">
    <location>
        <begin position="255"/>
        <end position="274"/>
    </location>
</feature>
<dbReference type="InterPro" id="IPR035952">
    <property type="entry name" value="Rhomboid-like_sf"/>
</dbReference>
<dbReference type="InterPro" id="IPR050925">
    <property type="entry name" value="Rhomboid_protease_S54"/>
</dbReference>
<evidence type="ECO:0000313" key="9">
    <source>
        <dbReference type="EMBL" id="MBC9227002.1"/>
    </source>
</evidence>
<keyword evidence="5 7" id="KW-1133">Transmembrane helix</keyword>
<feature type="transmembrane region" description="Helical" evidence="7">
    <location>
        <begin position="157"/>
        <end position="175"/>
    </location>
</feature>
<proteinExistence type="inferred from homology"/>
<evidence type="ECO:0000313" key="10">
    <source>
        <dbReference type="Proteomes" id="UP000620591"/>
    </source>
</evidence>
<comment type="caution">
    <text evidence="9">The sequence shown here is derived from an EMBL/GenBank/DDBJ whole genome shotgun (WGS) entry which is preliminary data.</text>
</comment>
<dbReference type="PANTHER" id="PTHR43731">
    <property type="entry name" value="RHOMBOID PROTEASE"/>
    <property type="match status" value="1"/>
</dbReference>
<dbReference type="Proteomes" id="UP000620591">
    <property type="component" value="Unassembled WGS sequence"/>
</dbReference>
<evidence type="ECO:0000256" key="3">
    <source>
        <dbReference type="ARBA" id="ARBA00022692"/>
    </source>
</evidence>
<evidence type="ECO:0000256" key="6">
    <source>
        <dbReference type="ARBA" id="ARBA00023136"/>
    </source>
</evidence>
<evidence type="ECO:0000256" key="4">
    <source>
        <dbReference type="ARBA" id="ARBA00022801"/>
    </source>
</evidence>
<dbReference type="Gene3D" id="1.20.1540.10">
    <property type="entry name" value="Rhomboid-like"/>
    <property type="match status" value="1"/>
</dbReference>
<dbReference type="GO" id="GO:0006508">
    <property type="term" value="P:proteolysis"/>
    <property type="evidence" value="ECO:0007669"/>
    <property type="project" value="UniProtKB-KW"/>
</dbReference>
<dbReference type="SUPFAM" id="SSF144091">
    <property type="entry name" value="Rhomboid-like"/>
    <property type="match status" value="1"/>
</dbReference>
<dbReference type="InterPro" id="IPR022764">
    <property type="entry name" value="Peptidase_S54_rhomboid_dom"/>
</dbReference>
<dbReference type="Pfam" id="PF01694">
    <property type="entry name" value="Rhomboid"/>
    <property type="match status" value="1"/>
</dbReference>
<feature type="transmembrane region" description="Helical" evidence="7">
    <location>
        <begin position="232"/>
        <end position="248"/>
    </location>
</feature>
<evidence type="ECO:0000256" key="1">
    <source>
        <dbReference type="ARBA" id="ARBA00004141"/>
    </source>
</evidence>
<comment type="subcellular location">
    <subcellularLocation>
        <location evidence="1">Membrane</location>
        <topology evidence="1">Multi-pass membrane protein</topology>
    </subcellularLocation>
</comment>
<feature type="domain" description="Peptidase S54 rhomboid" evidence="8">
    <location>
        <begin position="116"/>
        <end position="246"/>
    </location>
</feature>
<keyword evidence="9" id="KW-0645">Protease</keyword>
<keyword evidence="6 7" id="KW-0472">Membrane</keyword>
<keyword evidence="3 7" id="KW-0812">Transmembrane</keyword>
<dbReference type="RefSeq" id="WP_187769692.1">
    <property type="nucleotide sequence ID" value="NZ_JACTVM010000003.1"/>
</dbReference>
<name>A0A8I0K0G7_9ACTN</name>